<comment type="caution">
    <text evidence="1">The sequence shown here is derived from an EMBL/GenBank/DDBJ whole genome shotgun (WGS) entry which is preliminary data.</text>
</comment>
<evidence type="ECO:0000313" key="1">
    <source>
        <dbReference type="EMBL" id="TWE17087.1"/>
    </source>
</evidence>
<dbReference type="AlphaFoldDB" id="A0A561ENA3"/>
<protein>
    <submittedName>
        <fullName evidence="1">Uncharacterized protein</fullName>
    </submittedName>
</protein>
<dbReference type="Proteomes" id="UP000318416">
    <property type="component" value="Unassembled WGS sequence"/>
</dbReference>
<organism evidence="1 2">
    <name type="scientific">Kitasatospora atroaurantiaca</name>
    <dbReference type="NCBI Taxonomy" id="285545"/>
    <lineage>
        <taxon>Bacteria</taxon>
        <taxon>Bacillati</taxon>
        <taxon>Actinomycetota</taxon>
        <taxon>Actinomycetes</taxon>
        <taxon>Kitasatosporales</taxon>
        <taxon>Streptomycetaceae</taxon>
        <taxon>Kitasatospora</taxon>
    </lineage>
</organism>
<gene>
    <name evidence="1" type="ORF">FB465_2092</name>
</gene>
<name>A0A561ENA3_9ACTN</name>
<evidence type="ECO:0000313" key="2">
    <source>
        <dbReference type="Proteomes" id="UP000318416"/>
    </source>
</evidence>
<reference evidence="1 2" key="1">
    <citation type="submission" date="2019-06" db="EMBL/GenBank/DDBJ databases">
        <title>Sequencing the genomes of 1000 actinobacteria strains.</title>
        <authorList>
            <person name="Klenk H.-P."/>
        </authorList>
    </citation>
    <scope>NUCLEOTIDE SEQUENCE [LARGE SCALE GENOMIC DNA]</scope>
    <source>
        <strain evidence="1 2">DSM 41649</strain>
    </source>
</reference>
<dbReference type="EMBL" id="VIVR01000001">
    <property type="protein sequence ID" value="TWE17087.1"/>
    <property type="molecule type" value="Genomic_DNA"/>
</dbReference>
<accession>A0A561ENA3</accession>
<proteinExistence type="predicted"/>
<keyword evidence="2" id="KW-1185">Reference proteome</keyword>
<sequence length="69" mass="7906">MPGSSERWWPCPACEESERFKVAWRDVQFPDFMIGPGGAKEELRRGKVVVARYRCETCRGDGACVWVEP</sequence>